<dbReference type="GO" id="GO:0005507">
    <property type="term" value="F:copper ion binding"/>
    <property type="evidence" value="ECO:0007669"/>
    <property type="project" value="TreeGrafter"/>
</dbReference>
<dbReference type="SUPFAM" id="SSF54913">
    <property type="entry name" value="GlnB-like"/>
    <property type="match status" value="1"/>
</dbReference>
<comment type="similarity">
    <text evidence="1">Belongs to the CutA family.</text>
</comment>
<proteinExistence type="inferred from homology"/>
<dbReference type="PANTHER" id="PTHR23419:SF8">
    <property type="entry name" value="FI09726P"/>
    <property type="match status" value="1"/>
</dbReference>
<dbReference type="EMBL" id="CP000767">
    <property type="protein sequence ID" value="ALF45111.1"/>
    <property type="molecule type" value="Genomic_DNA"/>
</dbReference>
<dbReference type="Proteomes" id="UP000006380">
    <property type="component" value="Chromosome"/>
</dbReference>
<reference evidence="2" key="1">
    <citation type="submission" date="2016-07" db="EMBL/GenBank/DDBJ databases">
        <title>Comparative genomics of the Campylobacter concisus group.</title>
        <authorList>
            <person name="Miller W.G."/>
            <person name="Yee E."/>
            <person name="Chapman M.H."/>
            <person name="Huynh S."/>
            <person name="Bono J.L."/>
            <person name="On S.L.W."/>
            <person name="StLeger J."/>
            <person name="Foster G."/>
            <person name="Parker C.T."/>
        </authorList>
    </citation>
    <scope>NUCLEOTIDE SEQUENCE</scope>
    <source>
        <strain evidence="2">525.92</strain>
    </source>
</reference>
<dbReference type="Gene3D" id="3.30.70.120">
    <property type="match status" value="1"/>
</dbReference>
<dbReference type="InterPro" id="IPR011322">
    <property type="entry name" value="N-reg_PII-like_a/b"/>
</dbReference>
<dbReference type="InterPro" id="IPR004323">
    <property type="entry name" value="Ion_tolerance_CutA"/>
</dbReference>
<protein>
    <submittedName>
        <fullName evidence="2">CutA1 divalent ion tolerance protein</fullName>
    </submittedName>
</protein>
<evidence type="ECO:0000256" key="1">
    <source>
        <dbReference type="ARBA" id="ARBA00010169"/>
    </source>
</evidence>
<dbReference type="PANTHER" id="PTHR23419">
    <property type="entry name" value="DIVALENT CATION TOLERANCE CUTA-RELATED"/>
    <property type="match status" value="1"/>
</dbReference>
<dbReference type="GO" id="GO:0010038">
    <property type="term" value="P:response to metal ion"/>
    <property type="evidence" value="ECO:0007669"/>
    <property type="project" value="InterPro"/>
</dbReference>
<name>A0A0M3V1R9_CAMC5</name>
<evidence type="ECO:0000313" key="2">
    <source>
        <dbReference type="EMBL" id="ALF45111.1"/>
    </source>
</evidence>
<dbReference type="InterPro" id="IPR015867">
    <property type="entry name" value="N-reg_PII/ATP_PRibTrfase_C"/>
</dbReference>
<organism evidence="2 3">
    <name type="scientific">Campylobacter curvus (strain 525.92)</name>
    <dbReference type="NCBI Taxonomy" id="360105"/>
    <lineage>
        <taxon>Bacteria</taxon>
        <taxon>Pseudomonadati</taxon>
        <taxon>Campylobacterota</taxon>
        <taxon>Epsilonproteobacteria</taxon>
        <taxon>Campylobacterales</taxon>
        <taxon>Campylobacteraceae</taxon>
        <taxon>Campylobacter</taxon>
    </lineage>
</organism>
<evidence type="ECO:0000313" key="3">
    <source>
        <dbReference type="Proteomes" id="UP000006380"/>
    </source>
</evidence>
<dbReference type="STRING" id="360105.CCV52592_0129"/>
<dbReference type="RefSeq" id="WP_231931867.1">
    <property type="nucleotide sequence ID" value="NC_009715.2"/>
</dbReference>
<sequence>MKILMTSVADKKAAKMLGKKLIKNGLAACVSSVKAGSLYVWDDKICDEKERILLIKTDAKFKKIAKFIKANHGYDLPEILSFKPKDIYKKYKIWVKNQTKGKK</sequence>
<dbReference type="Pfam" id="PF03091">
    <property type="entry name" value="CutA1"/>
    <property type="match status" value="1"/>
</dbReference>
<keyword evidence="3" id="KW-1185">Reference proteome</keyword>
<gene>
    <name evidence="2" type="ORF">CCV52592_0129</name>
</gene>
<dbReference type="AlphaFoldDB" id="A0A0M3V1R9"/>
<dbReference type="KEGG" id="ccv:CCV52592_0129"/>
<accession>A0A0M3V1R9</accession>